<accession>B8KTV9</accession>
<protein>
    <recommendedName>
        <fullName evidence="3">DUF2383 domain-containing protein</fullName>
    </recommendedName>
</protein>
<evidence type="ECO:0008006" key="3">
    <source>
        <dbReference type="Google" id="ProtNLM"/>
    </source>
</evidence>
<name>B8KTV9_9GAMM</name>
<organism evidence="1 2">
    <name type="scientific">Luminiphilus syltensis NOR5-1B</name>
    <dbReference type="NCBI Taxonomy" id="565045"/>
    <lineage>
        <taxon>Bacteria</taxon>
        <taxon>Pseudomonadati</taxon>
        <taxon>Pseudomonadota</taxon>
        <taxon>Gammaproteobacteria</taxon>
        <taxon>Cellvibrionales</taxon>
        <taxon>Halieaceae</taxon>
        <taxon>Luminiphilus</taxon>
    </lineage>
</organism>
<keyword evidence="2" id="KW-1185">Reference proteome</keyword>
<dbReference type="EMBL" id="DS999411">
    <property type="protein sequence ID" value="EED34836.1"/>
    <property type="molecule type" value="Genomic_DNA"/>
</dbReference>
<dbReference type="HOGENOM" id="CLU_1765787_0_0_6"/>
<proteinExistence type="predicted"/>
<gene>
    <name evidence="1" type="ORF">NOR51B_775</name>
</gene>
<sequence>MNNSETFVTTGEVLSSFAQQCNDCCAYLKANQQVSHTVLPELLEWVAKRQANIAQGLERCAEEAPDGVVKRRLQFEPGHAEWSSPSSTEAAMRQTIDLNNAIVEALSAAAETAPPVEFTELVGDLTRQLEGTNRRIALGIVTSQDLQ</sequence>
<reference evidence="2" key="1">
    <citation type="journal article" date="2013" name="BMC Microbiol.">
        <title>Taxonomy and evolution of bacteriochlorophyll a-containing members of the OM60/NOR5 clade of marine gammaproteobacteria: description of Luminiphilus syltensis gen. nov., sp. nov., reclassification of Haliea rubra as Pseudohaliea rubra gen. nov., comb. nov., and emendation of Chromatocurvus halotolerans.</title>
        <authorList>
            <person name="Spring S."/>
            <person name="Riedel T."/>
            <person name="Sproer C."/>
            <person name="Yan S."/>
            <person name="Harder J."/>
            <person name="Fuchs B.M."/>
        </authorList>
    </citation>
    <scope>NUCLEOTIDE SEQUENCE [LARGE SCALE GENOMIC DNA]</scope>
    <source>
        <strain evidence="2">NOR51-B</strain>
    </source>
</reference>
<dbReference type="RefSeq" id="WP_009019584.1">
    <property type="nucleotide sequence ID" value="NZ_DS999411.1"/>
</dbReference>
<dbReference type="Proteomes" id="UP000004699">
    <property type="component" value="Unassembled WGS sequence"/>
</dbReference>
<dbReference type="AlphaFoldDB" id="B8KTV9"/>
<evidence type="ECO:0000313" key="1">
    <source>
        <dbReference type="EMBL" id="EED34836.1"/>
    </source>
</evidence>
<evidence type="ECO:0000313" key="2">
    <source>
        <dbReference type="Proteomes" id="UP000004699"/>
    </source>
</evidence>